<evidence type="ECO:0000256" key="1">
    <source>
        <dbReference type="SAM" id="Phobius"/>
    </source>
</evidence>
<feature type="transmembrane region" description="Helical" evidence="1">
    <location>
        <begin position="358"/>
        <end position="380"/>
    </location>
</feature>
<feature type="transmembrane region" description="Helical" evidence="1">
    <location>
        <begin position="108"/>
        <end position="132"/>
    </location>
</feature>
<evidence type="ECO:0000313" key="2">
    <source>
        <dbReference type="EMBL" id="MBF9142430.1"/>
    </source>
</evidence>
<keyword evidence="1" id="KW-0472">Membrane</keyword>
<keyword evidence="1" id="KW-1133">Transmembrane helix</keyword>
<organism evidence="2 3">
    <name type="scientific">Hymenobacter properus</name>
    <dbReference type="NCBI Taxonomy" id="2791026"/>
    <lineage>
        <taxon>Bacteria</taxon>
        <taxon>Pseudomonadati</taxon>
        <taxon>Bacteroidota</taxon>
        <taxon>Cytophagia</taxon>
        <taxon>Cytophagales</taxon>
        <taxon>Hymenobacteraceae</taxon>
        <taxon>Hymenobacter</taxon>
    </lineage>
</organism>
<dbReference type="AlphaFoldDB" id="A0A931BEJ0"/>
<sequence>MADYATLGHFLPYLLRRRLQAVLWPESAAGRVSALFLLLLMTGYGLGFGLLLRNSNSDKVAEMLPELLIGVNAGLLASALLVDFLPALRPVTRPLPEHFPVSARQNVLTAFLLDLITLRRLIIVAALLAAVAVAPRQGLVPGFTLLLVLGAAALSFNVRLLGALRRWRHPLLALHALSLGLMLWWLAHPAAPYYTALGVGMALLPWALWAAQLYWLAPYFSARYLPVKTGAATGATLARLPLEWKVYVRKTWMPLLMGLVFKVGMVSVTGLYMLGEDGRMENQGFFYFAFMPVIGFTYANNNLYGYLGPFVANELQRLGLTSRLLVLYARIVGPVVLVDCLLSAVLLLGLYPARHWPLLGLLPLSAAAFSSLGLWGSLYQAKPVAGPVDFGALRNNASKVMSLCTIVLAALLYFIPWWWLRILVAGLATVSAAWPLREVLRNNGELRRSLWRGIGA</sequence>
<name>A0A931BEJ0_9BACT</name>
<dbReference type="EMBL" id="JADQDP010000003">
    <property type="protein sequence ID" value="MBF9142430.1"/>
    <property type="molecule type" value="Genomic_DNA"/>
</dbReference>
<protein>
    <submittedName>
        <fullName evidence="2">Uncharacterized protein</fullName>
    </submittedName>
</protein>
<feature type="transmembrane region" description="Helical" evidence="1">
    <location>
        <begin position="327"/>
        <end position="351"/>
    </location>
</feature>
<comment type="caution">
    <text evidence="2">The sequence shown here is derived from an EMBL/GenBank/DDBJ whole genome shotgun (WGS) entry which is preliminary data.</text>
</comment>
<feature type="transmembrane region" description="Helical" evidence="1">
    <location>
        <begin position="193"/>
        <end position="217"/>
    </location>
</feature>
<dbReference type="Proteomes" id="UP000645610">
    <property type="component" value="Unassembled WGS sequence"/>
</dbReference>
<gene>
    <name evidence="2" type="ORF">I2I01_12340</name>
</gene>
<evidence type="ECO:0000313" key="3">
    <source>
        <dbReference type="Proteomes" id="UP000645610"/>
    </source>
</evidence>
<feature type="transmembrane region" description="Helical" evidence="1">
    <location>
        <begin position="400"/>
        <end position="420"/>
    </location>
</feature>
<keyword evidence="1" id="KW-0812">Transmembrane</keyword>
<feature type="transmembrane region" description="Helical" evidence="1">
    <location>
        <begin position="139"/>
        <end position="161"/>
    </location>
</feature>
<dbReference type="RefSeq" id="WP_196286794.1">
    <property type="nucleotide sequence ID" value="NZ_JADQDP010000003.1"/>
</dbReference>
<feature type="transmembrane region" description="Helical" evidence="1">
    <location>
        <begin position="286"/>
        <end position="307"/>
    </location>
</feature>
<feature type="transmembrane region" description="Helical" evidence="1">
    <location>
        <begin position="32"/>
        <end position="52"/>
    </location>
</feature>
<reference evidence="2 3" key="1">
    <citation type="submission" date="2020-11" db="EMBL/GenBank/DDBJ databases">
        <authorList>
            <person name="Kim M.K."/>
        </authorList>
    </citation>
    <scope>NUCLEOTIDE SEQUENCE [LARGE SCALE GENOMIC DNA]</scope>
    <source>
        <strain evidence="2 3">BT439</strain>
    </source>
</reference>
<proteinExistence type="predicted"/>
<accession>A0A931BEJ0</accession>
<feature type="transmembrane region" description="Helical" evidence="1">
    <location>
        <begin position="167"/>
        <end position="186"/>
    </location>
</feature>
<keyword evidence="3" id="KW-1185">Reference proteome</keyword>
<feature type="transmembrane region" description="Helical" evidence="1">
    <location>
        <begin position="64"/>
        <end position="88"/>
    </location>
</feature>
<feature type="transmembrane region" description="Helical" evidence="1">
    <location>
        <begin position="252"/>
        <end position="274"/>
    </location>
</feature>